<protein>
    <submittedName>
        <fullName evidence="2">Thioredoxin family protein</fullName>
    </submittedName>
</protein>
<organism evidence="2 3">
    <name type="scientific">Massilia rubra</name>
    <dbReference type="NCBI Taxonomy" id="2607910"/>
    <lineage>
        <taxon>Bacteria</taxon>
        <taxon>Pseudomonadati</taxon>
        <taxon>Pseudomonadota</taxon>
        <taxon>Betaproteobacteria</taxon>
        <taxon>Burkholderiales</taxon>
        <taxon>Oxalobacteraceae</taxon>
        <taxon>Telluria group</taxon>
        <taxon>Massilia</taxon>
    </lineage>
</organism>
<keyword evidence="3" id="KW-1185">Reference proteome</keyword>
<name>A0ABX0M2M2_9BURK</name>
<dbReference type="EMBL" id="VUYU01000053">
    <property type="protein sequence ID" value="NHZ38467.1"/>
    <property type="molecule type" value="Genomic_DNA"/>
</dbReference>
<reference evidence="2 3" key="1">
    <citation type="submission" date="2019-09" db="EMBL/GenBank/DDBJ databases">
        <title>Taxonomy of Antarctic Massilia spp.: description of Massilia rubra sp. nov., Massilia aquatica sp. nov., Massilia mucilaginosa sp. nov., Massilia frigida sp. nov. isolated from streams, lakes and regoliths.</title>
        <authorList>
            <person name="Holochova P."/>
            <person name="Sedlacek I."/>
            <person name="Kralova S."/>
            <person name="Maslanova I."/>
            <person name="Busse H.-J."/>
            <person name="Stankova E."/>
            <person name="Vrbovska V."/>
            <person name="Kovarovic V."/>
            <person name="Bartak M."/>
            <person name="Svec P."/>
            <person name="Pantucek R."/>
        </authorList>
    </citation>
    <scope>NUCLEOTIDE SEQUENCE [LARGE SCALE GENOMIC DNA]</scope>
    <source>
        <strain evidence="2 3">CCM 8692</strain>
    </source>
</reference>
<dbReference type="CDD" id="cd02947">
    <property type="entry name" value="TRX_family"/>
    <property type="match status" value="1"/>
</dbReference>
<feature type="domain" description="Thioredoxin" evidence="1">
    <location>
        <begin position="22"/>
        <end position="86"/>
    </location>
</feature>
<dbReference type="Proteomes" id="UP000785613">
    <property type="component" value="Unassembled WGS sequence"/>
</dbReference>
<dbReference type="Gene3D" id="3.40.30.10">
    <property type="entry name" value="Glutaredoxin"/>
    <property type="match status" value="1"/>
</dbReference>
<dbReference type="InterPro" id="IPR013766">
    <property type="entry name" value="Thioredoxin_domain"/>
</dbReference>
<evidence type="ECO:0000313" key="3">
    <source>
        <dbReference type="Proteomes" id="UP000785613"/>
    </source>
</evidence>
<dbReference type="RefSeq" id="WP_167232998.1">
    <property type="nucleotide sequence ID" value="NZ_VUYU01000053.1"/>
</dbReference>
<dbReference type="Pfam" id="PF00085">
    <property type="entry name" value="Thioredoxin"/>
    <property type="match status" value="1"/>
</dbReference>
<accession>A0ABX0M2M2</accession>
<comment type="caution">
    <text evidence="2">The sequence shown here is derived from an EMBL/GenBank/DDBJ whole genome shotgun (WGS) entry which is preliminary data.</text>
</comment>
<sequence length="133" mass="15270">MSHMLDPWNDARILAARLQSPQSRLLIVVGAEAWCTRCRHIRPAFDSVASRALDEDTWLWLDIEEHAEFLGEYHPENLPMLFIYMGKHLACCTFLENAAALHTASQLTWINESDRPADPGIRSRLLLEDWAVE</sequence>
<evidence type="ECO:0000313" key="2">
    <source>
        <dbReference type="EMBL" id="NHZ38467.1"/>
    </source>
</evidence>
<dbReference type="SUPFAM" id="SSF52833">
    <property type="entry name" value="Thioredoxin-like"/>
    <property type="match status" value="1"/>
</dbReference>
<dbReference type="InterPro" id="IPR036249">
    <property type="entry name" value="Thioredoxin-like_sf"/>
</dbReference>
<gene>
    <name evidence="2" type="ORF">F0185_33510</name>
</gene>
<evidence type="ECO:0000259" key="1">
    <source>
        <dbReference type="Pfam" id="PF00085"/>
    </source>
</evidence>
<proteinExistence type="predicted"/>